<evidence type="ECO:0000256" key="1">
    <source>
        <dbReference type="ARBA" id="ARBA00011073"/>
    </source>
</evidence>
<keyword evidence="2 5" id="KW-0645">Protease</keyword>
<dbReference type="PRINTS" id="PR00723">
    <property type="entry name" value="SUBTILISIN"/>
</dbReference>
<sequence>MNNIKIIFLFFIILSPIYATEYLITFKEKDTVPQFLNSLIKEGNQLHEYFSQRIKKTFRIGSLYGFHSNLTKELVRRIRKNPHISEVIPNLKINALFPIDQDEKNLEDLDDHEQGSSSFGMMVMQQGAPRHLARISSRTQLPFDFDNVTKYKTMFNYYYYLGNQGSNVRGYILDTGIDTTNSEFDNRIELGFDCTGEGPGDFNGHGTHVAGIVGSHTFGVAKNITLVDVKCLNGKGQGSLISVITALEWAVNDCNEHKEKKCVANLSLGSLKTHIMNKAIEEATKKGLIIVVAAGNYNMNACWVSPASSESAITVGAFDDRFDTIAKFSNWGPCVDIFAPGVSIASLVSKTGLTINRVIKNGTKEMDPQDINISRYVAYSGTSMASPSVCGIVALLLEEGIPEDKVKEELIKRSIKDVFNWRSLMFKPNTPNNVIHNGIEKEDDVFEDLTFSNIDEDILIKELNEYEAGKKNKKKEAIKVKDKDGKTRIVYLDNDLCLPNSEENNFFLIP</sequence>
<comment type="caution">
    <text evidence="8">The sequence shown here is derived from an EMBL/GenBank/DDBJ whole genome shotgun (WGS) entry which is preliminary data.</text>
</comment>
<dbReference type="GO" id="GO:0006508">
    <property type="term" value="P:proteolysis"/>
    <property type="evidence" value="ECO:0007669"/>
    <property type="project" value="UniProtKB-KW"/>
</dbReference>
<evidence type="ECO:0000313" key="9">
    <source>
        <dbReference type="Proteomes" id="UP001306508"/>
    </source>
</evidence>
<dbReference type="Proteomes" id="UP001306508">
    <property type="component" value="Unassembled WGS sequence"/>
</dbReference>
<dbReference type="Gene3D" id="3.40.50.200">
    <property type="entry name" value="Peptidase S8/S53 domain"/>
    <property type="match status" value="1"/>
</dbReference>
<dbReference type="SUPFAM" id="SSF52743">
    <property type="entry name" value="Subtilisin-like"/>
    <property type="match status" value="1"/>
</dbReference>
<dbReference type="InterPro" id="IPR023828">
    <property type="entry name" value="Peptidase_S8_Ser-AS"/>
</dbReference>
<dbReference type="FunFam" id="3.40.50.200:FF:000007">
    <property type="entry name" value="Subtilisin-like serine protease"/>
    <property type="match status" value="1"/>
</dbReference>
<evidence type="ECO:0000256" key="4">
    <source>
        <dbReference type="ARBA" id="ARBA00022825"/>
    </source>
</evidence>
<feature type="active site" description="Charge relay system" evidence="5">
    <location>
        <position position="205"/>
    </location>
</feature>
<dbReference type="InterPro" id="IPR015500">
    <property type="entry name" value="Peptidase_S8_subtilisin-rel"/>
</dbReference>
<dbReference type="AlphaFoldDB" id="A0AAN7ZT64"/>
<proteinExistence type="inferred from homology"/>
<dbReference type="GO" id="GO:0004252">
    <property type="term" value="F:serine-type endopeptidase activity"/>
    <property type="evidence" value="ECO:0007669"/>
    <property type="project" value="UniProtKB-UniRule"/>
</dbReference>
<evidence type="ECO:0000313" key="8">
    <source>
        <dbReference type="EMBL" id="KAK5781739.1"/>
    </source>
</evidence>
<dbReference type="EMBL" id="JAWIZZ010000031">
    <property type="protein sequence ID" value="KAK5781739.1"/>
    <property type="molecule type" value="Genomic_DNA"/>
</dbReference>
<dbReference type="CDD" id="cd04077">
    <property type="entry name" value="Peptidases_S8_PCSK9_ProteinaseK_like"/>
    <property type="match status" value="1"/>
</dbReference>
<dbReference type="PROSITE" id="PS00137">
    <property type="entry name" value="SUBTILASE_HIS"/>
    <property type="match status" value="1"/>
</dbReference>
<protein>
    <recommendedName>
        <fullName evidence="7">Peptidase S8/S53 domain-containing protein</fullName>
    </recommendedName>
</protein>
<dbReference type="PROSITE" id="PS51892">
    <property type="entry name" value="SUBTILASE"/>
    <property type="match status" value="1"/>
</dbReference>
<feature type="chain" id="PRO_5042931662" description="Peptidase S8/S53 domain-containing protein" evidence="6">
    <location>
        <begin position="20"/>
        <end position="510"/>
    </location>
</feature>
<evidence type="ECO:0000256" key="2">
    <source>
        <dbReference type="ARBA" id="ARBA00022670"/>
    </source>
</evidence>
<gene>
    <name evidence="8" type="ORF">RI543_000925</name>
</gene>
<feature type="active site" description="Charge relay system" evidence="5">
    <location>
        <position position="383"/>
    </location>
</feature>
<dbReference type="PANTHER" id="PTHR43806">
    <property type="entry name" value="PEPTIDASE S8"/>
    <property type="match status" value="1"/>
</dbReference>
<dbReference type="PANTHER" id="PTHR43806:SF13">
    <property type="entry name" value="SUBTILASE-TYPE PROTEINASE RRT12"/>
    <property type="match status" value="1"/>
</dbReference>
<accession>A0AAN7ZT64</accession>
<reference evidence="9" key="1">
    <citation type="submission" date="2023-07" db="EMBL/GenBank/DDBJ databases">
        <title>A draft genome of Kazachstania heterogenica Y-27499.</title>
        <authorList>
            <person name="Donic C."/>
            <person name="Kralova J.S."/>
            <person name="Fidel L."/>
            <person name="Ben-Dor S."/>
            <person name="Jung S."/>
        </authorList>
    </citation>
    <scope>NUCLEOTIDE SEQUENCE [LARGE SCALE GENOMIC DNA]</scope>
    <source>
        <strain evidence="9">Y27499</strain>
    </source>
</reference>
<dbReference type="InterPro" id="IPR050131">
    <property type="entry name" value="Peptidase_S8_subtilisin-like"/>
</dbReference>
<feature type="domain" description="Peptidase S8/S53" evidence="7">
    <location>
        <begin position="172"/>
        <end position="403"/>
    </location>
</feature>
<evidence type="ECO:0000256" key="6">
    <source>
        <dbReference type="SAM" id="SignalP"/>
    </source>
</evidence>
<dbReference type="InterPro" id="IPR034193">
    <property type="entry name" value="PCSK9_ProteinaseK-like"/>
</dbReference>
<evidence type="ECO:0000256" key="3">
    <source>
        <dbReference type="ARBA" id="ARBA00022801"/>
    </source>
</evidence>
<comment type="similarity">
    <text evidence="1 5">Belongs to the peptidase S8 family.</text>
</comment>
<evidence type="ECO:0000259" key="7">
    <source>
        <dbReference type="Pfam" id="PF00082"/>
    </source>
</evidence>
<keyword evidence="3 5" id="KW-0378">Hydrolase</keyword>
<feature type="signal peptide" evidence="6">
    <location>
        <begin position="1"/>
        <end position="19"/>
    </location>
</feature>
<dbReference type="Pfam" id="PF00082">
    <property type="entry name" value="Peptidase_S8"/>
    <property type="match status" value="1"/>
</dbReference>
<keyword evidence="6" id="KW-0732">Signal</keyword>
<keyword evidence="9" id="KW-1185">Reference proteome</keyword>
<dbReference type="GO" id="GO:0030435">
    <property type="term" value="P:sporulation resulting in formation of a cellular spore"/>
    <property type="evidence" value="ECO:0007669"/>
    <property type="project" value="UniProtKB-ARBA"/>
</dbReference>
<keyword evidence="4 5" id="KW-0720">Serine protease</keyword>
<dbReference type="InterPro" id="IPR022398">
    <property type="entry name" value="Peptidase_S8_His-AS"/>
</dbReference>
<evidence type="ECO:0000256" key="5">
    <source>
        <dbReference type="PROSITE-ProRule" id="PRU01240"/>
    </source>
</evidence>
<name>A0AAN7ZT64_9SACH</name>
<dbReference type="InterPro" id="IPR036852">
    <property type="entry name" value="Peptidase_S8/S53_dom_sf"/>
</dbReference>
<organism evidence="8 9">
    <name type="scientific">Arxiozyma heterogenica</name>
    <dbReference type="NCBI Taxonomy" id="278026"/>
    <lineage>
        <taxon>Eukaryota</taxon>
        <taxon>Fungi</taxon>
        <taxon>Dikarya</taxon>
        <taxon>Ascomycota</taxon>
        <taxon>Saccharomycotina</taxon>
        <taxon>Saccharomycetes</taxon>
        <taxon>Saccharomycetales</taxon>
        <taxon>Saccharomycetaceae</taxon>
        <taxon>Arxiozyma</taxon>
    </lineage>
</organism>
<dbReference type="InterPro" id="IPR000209">
    <property type="entry name" value="Peptidase_S8/S53_dom"/>
</dbReference>
<feature type="active site" description="Charge relay system" evidence="5">
    <location>
        <position position="174"/>
    </location>
</feature>
<dbReference type="PROSITE" id="PS00138">
    <property type="entry name" value="SUBTILASE_SER"/>
    <property type="match status" value="1"/>
</dbReference>